<feature type="binding site" evidence="10">
    <location>
        <begin position="79"/>
        <end position="81"/>
    </location>
    <ligand>
        <name>L-histidine</name>
        <dbReference type="ChEBI" id="CHEBI:57595"/>
    </ligand>
</feature>
<dbReference type="InterPro" id="IPR004516">
    <property type="entry name" value="HisRS/HisZ"/>
</dbReference>
<name>A0A9D2CFW7_9FIRM</name>
<dbReference type="PANTHER" id="PTHR43707:SF6">
    <property type="entry name" value="ATP PHOSPHORIBOSYLTRANSFERASE REGULATORY SUBUNIT"/>
    <property type="match status" value="1"/>
</dbReference>
<dbReference type="PIRSF" id="PIRSF001549">
    <property type="entry name" value="His-tRNA_synth"/>
    <property type="match status" value="1"/>
</dbReference>
<dbReference type="PANTHER" id="PTHR43707">
    <property type="entry name" value="HISTIDYL-TRNA SYNTHETASE"/>
    <property type="match status" value="1"/>
</dbReference>
<gene>
    <name evidence="9 12" type="primary">hisZ</name>
    <name evidence="12" type="ORF">H9728_04655</name>
</gene>
<dbReference type="NCBIfam" id="TIGR00443">
    <property type="entry name" value="hisZ_biosyn_reg"/>
    <property type="match status" value="1"/>
</dbReference>
<evidence type="ECO:0000256" key="9">
    <source>
        <dbReference type="HAMAP-Rule" id="MF_00125"/>
    </source>
</evidence>
<keyword evidence="6 9" id="KW-0028">Amino-acid biosynthesis</keyword>
<evidence type="ECO:0000313" key="13">
    <source>
        <dbReference type="Proteomes" id="UP000824135"/>
    </source>
</evidence>
<keyword evidence="12" id="KW-0328">Glycosyltransferase</keyword>
<dbReference type="HAMAP" id="MF_00125">
    <property type="entry name" value="HisZ"/>
    <property type="match status" value="1"/>
</dbReference>
<comment type="subunit">
    <text evidence="9">Heteromultimer composed of HisG and HisZ subunits.</text>
</comment>
<keyword evidence="7 9" id="KW-0368">Histidine biosynthesis</keyword>
<dbReference type="GO" id="GO:0140096">
    <property type="term" value="F:catalytic activity, acting on a protein"/>
    <property type="evidence" value="ECO:0007669"/>
    <property type="project" value="UniProtKB-ARBA"/>
</dbReference>
<keyword evidence="5 9" id="KW-0963">Cytoplasm</keyword>
<keyword evidence="12" id="KW-0808">Transferase</keyword>
<sequence>MAYFKLPSGVRDVLPDECRRLMGVKEKLKERFLQSGFEFVETAGLEYYDAYAGIKSPVAQTRLFKMTDYDGSLIVLRPDMTLACARIAAAKLKSAARLCYFSEVYDFSARGNSQREVEQAGVEIFGERGAFADAYAVAFAADCLRAAGLDNFIVDIGHVGFFKGLLEEVGLDEERREELRLYVNAKDGVNTELLLKKYGSGGRAEEAFLALPSLFGGAEVLDEAEKLTSNAGALAALAHLKKVYGYLKEMGYENVVSFDLGTVKSLSYYSGMVFTGLADGVGAPVLSGGRYDRLAAEFGKDLSAVGFAIGLTRVLSALERKDPVPAVRQAPAVILCKEGGEAQGYRAYLKMLKEGRACTLLTDADAWPADRGGEKYVATAEGVQKC</sequence>
<evidence type="ECO:0000256" key="5">
    <source>
        <dbReference type="ARBA" id="ARBA00022490"/>
    </source>
</evidence>
<dbReference type="GO" id="GO:0005737">
    <property type="term" value="C:cytoplasm"/>
    <property type="evidence" value="ECO:0007669"/>
    <property type="project" value="UniProtKB-SubCell"/>
</dbReference>
<comment type="similarity">
    <text evidence="3 9">Belongs to the class-II aminoacyl-tRNA synthetase family. HisZ subfamily.</text>
</comment>
<comment type="caution">
    <text evidence="12">The sequence shown here is derived from an EMBL/GenBank/DDBJ whole genome shotgun (WGS) entry which is preliminary data.</text>
</comment>
<comment type="subcellular location">
    <subcellularLocation>
        <location evidence="1 9">Cytoplasm</location>
    </subcellularLocation>
</comment>
<dbReference type="GO" id="GO:0000105">
    <property type="term" value="P:L-histidine biosynthetic process"/>
    <property type="evidence" value="ECO:0007669"/>
    <property type="project" value="UniProtKB-UniRule"/>
</dbReference>
<organism evidence="12 13">
    <name type="scientific">Candidatus Borkfalkia excrementavium</name>
    <dbReference type="NCBI Taxonomy" id="2838505"/>
    <lineage>
        <taxon>Bacteria</taxon>
        <taxon>Bacillati</taxon>
        <taxon>Bacillota</taxon>
        <taxon>Clostridia</taxon>
        <taxon>Christensenellales</taxon>
        <taxon>Christensenellaceae</taxon>
        <taxon>Candidatus Borkfalkia</taxon>
    </lineage>
</organism>
<evidence type="ECO:0000256" key="7">
    <source>
        <dbReference type="ARBA" id="ARBA00023102"/>
    </source>
</evidence>
<dbReference type="Pfam" id="PF13393">
    <property type="entry name" value="tRNA-synt_His"/>
    <property type="match status" value="1"/>
</dbReference>
<comment type="pathway">
    <text evidence="2 9">Amino-acid biosynthesis; L-histidine biosynthesis; L-histidine from 5-phospho-alpha-D-ribose 1-diphosphate: step 1/9.</text>
</comment>
<evidence type="ECO:0000256" key="6">
    <source>
        <dbReference type="ARBA" id="ARBA00022605"/>
    </source>
</evidence>
<dbReference type="SUPFAM" id="SSF55681">
    <property type="entry name" value="Class II aaRS and biotin synthetases"/>
    <property type="match status" value="1"/>
</dbReference>
<feature type="domain" description="Class II Histidinyl-tRNA synthetase (HisRS)-like catalytic core" evidence="11">
    <location>
        <begin position="9"/>
        <end position="314"/>
    </location>
</feature>
<dbReference type="CDD" id="cd00773">
    <property type="entry name" value="HisRS-like_core"/>
    <property type="match status" value="1"/>
</dbReference>
<dbReference type="GO" id="GO:0004821">
    <property type="term" value="F:histidine-tRNA ligase activity"/>
    <property type="evidence" value="ECO:0007669"/>
    <property type="project" value="TreeGrafter"/>
</dbReference>
<proteinExistence type="inferred from homology"/>
<dbReference type="GO" id="GO:0006427">
    <property type="term" value="P:histidyl-tRNA aminoacylation"/>
    <property type="evidence" value="ECO:0007669"/>
    <property type="project" value="TreeGrafter"/>
</dbReference>
<evidence type="ECO:0000256" key="3">
    <source>
        <dbReference type="ARBA" id="ARBA00005539"/>
    </source>
</evidence>
<dbReference type="EMBL" id="DXCO01000034">
    <property type="protein sequence ID" value="HIY78314.1"/>
    <property type="molecule type" value="Genomic_DNA"/>
</dbReference>
<dbReference type="InterPro" id="IPR041715">
    <property type="entry name" value="HisRS-like_core"/>
</dbReference>
<dbReference type="GO" id="GO:0016757">
    <property type="term" value="F:glycosyltransferase activity"/>
    <property type="evidence" value="ECO:0007669"/>
    <property type="project" value="UniProtKB-KW"/>
</dbReference>
<feature type="binding site" evidence="10">
    <location>
        <position position="123"/>
    </location>
    <ligand>
        <name>L-histidine</name>
        <dbReference type="ChEBI" id="CHEBI:57595"/>
    </ligand>
</feature>
<evidence type="ECO:0000256" key="8">
    <source>
        <dbReference type="ARBA" id="ARBA00025246"/>
    </source>
</evidence>
<evidence type="ECO:0000256" key="1">
    <source>
        <dbReference type="ARBA" id="ARBA00004496"/>
    </source>
</evidence>
<comment type="miscellaneous">
    <text evidence="9">This function is generally fulfilled by the C-terminal part of HisG, which is missing in some bacteria such as this one.</text>
</comment>
<reference evidence="12" key="1">
    <citation type="journal article" date="2021" name="PeerJ">
        <title>Extensive microbial diversity within the chicken gut microbiome revealed by metagenomics and culture.</title>
        <authorList>
            <person name="Gilroy R."/>
            <person name="Ravi A."/>
            <person name="Getino M."/>
            <person name="Pursley I."/>
            <person name="Horton D.L."/>
            <person name="Alikhan N.F."/>
            <person name="Baker D."/>
            <person name="Gharbi K."/>
            <person name="Hall N."/>
            <person name="Watson M."/>
            <person name="Adriaenssens E.M."/>
            <person name="Foster-Nyarko E."/>
            <person name="Jarju S."/>
            <person name="Secka A."/>
            <person name="Antonio M."/>
            <person name="Oren A."/>
            <person name="Chaudhuri R.R."/>
            <person name="La Ragione R."/>
            <person name="Hildebrand F."/>
            <person name="Pallen M.J."/>
        </authorList>
    </citation>
    <scope>NUCLEOTIDE SEQUENCE</scope>
    <source>
        <strain evidence="12">CHK199-9574</strain>
    </source>
</reference>
<dbReference type="Gene3D" id="3.30.930.10">
    <property type="entry name" value="Bira Bifunctional Protein, Domain 2"/>
    <property type="match status" value="1"/>
</dbReference>
<dbReference type="Proteomes" id="UP000824135">
    <property type="component" value="Unassembled WGS sequence"/>
</dbReference>
<evidence type="ECO:0000256" key="4">
    <source>
        <dbReference type="ARBA" id="ARBA00020397"/>
    </source>
</evidence>
<dbReference type="InterPro" id="IPR004517">
    <property type="entry name" value="HisZ"/>
</dbReference>
<reference evidence="12" key="2">
    <citation type="submission" date="2021-04" db="EMBL/GenBank/DDBJ databases">
        <authorList>
            <person name="Gilroy R."/>
        </authorList>
    </citation>
    <scope>NUCLEOTIDE SEQUENCE</scope>
    <source>
        <strain evidence="12">CHK199-9574</strain>
    </source>
</reference>
<evidence type="ECO:0000256" key="10">
    <source>
        <dbReference type="PIRSR" id="PIRSR001549-1"/>
    </source>
</evidence>
<comment type="function">
    <text evidence="8 9">Required for the first step of histidine biosynthesis. May allow the feedback regulation of ATP phosphoribosyltransferase activity by histidine.</text>
</comment>
<accession>A0A9D2CFW7</accession>
<dbReference type="AlphaFoldDB" id="A0A9D2CFW7"/>
<feature type="binding site" evidence="10">
    <location>
        <position position="119"/>
    </location>
    <ligand>
        <name>L-histidine</name>
        <dbReference type="ChEBI" id="CHEBI:57595"/>
    </ligand>
</feature>
<evidence type="ECO:0000313" key="12">
    <source>
        <dbReference type="EMBL" id="HIY78314.1"/>
    </source>
</evidence>
<feature type="binding site" evidence="10">
    <location>
        <begin position="268"/>
        <end position="269"/>
    </location>
    <ligand>
        <name>L-histidine</name>
        <dbReference type="ChEBI" id="CHEBI:57595"/>
    </ligand>
</feature>
<protein>
    <recommendedName>
        <fullName evidence="4 9">ATP phosphoribosyltransferase regulatory subunit</fullName>
    </recommendedName>
</protein>
<dbReference type="InterPro" id="IPR045864">
    <property type="entry name" value="aa-tRNA-synth_II/BPL/LPL"/>
</dbReference>
<evidence type="ECO:0000256" key="2">
    <source>
        <dbReference type="ARBA" id="ARBA00004667"/>
    </source>
</evidence>
<evidence type="ECO:0000259" key="11">
    <source>
        <dbReference type="Pfam" id="PF13393"/>
    </source>
</evidence>